<accession>A0A2Z5ISQ4</accession>
<feature type="chain" id="PRO_5016330251" description="Lipoprotein" evidence="2">
    <location>
        <begin position="24"/>
        <end position="464"/>
    </location>
</feature>
<sequence length="464" mass="53834">MKKKNFKWWIALPVAITTLPLVAAACDQNNNNEKKETKPITDGSDQKITTQDNGIKKDPMTNLPMTDQDGKMGEKDKNNSNPVPPTTKKEEGKKEDTESKNPQTNEGKKDETPKPPAVDKDKSQSDEQSSENNSSDSTKNDSKTKSEEKLKKEMELQKQILDKKNKIKQIIKAYSLGDELTKELEVENNLEKLNAVESKALEEVSKRIKQVLENENKLDDIPSLIQKIKNLDSSTSELVGIKEKTIKEFYLEFIKGLESKNVVEFMELQDLINKNNSNKDYSFIEKIYNSYNSKYSPILQLIKKYNLETNYKKQIDANKSFSQLYDLKKLVDEFISKIKTIKEIKINSENNEFTFQLSDGRKKLEKDKFQIFFKQIDEPKSNESIIAPTREKYNDITLEYTVKFMRRKGKNKNIKSKIYLLGVQIEDQIYIIPDISLDKILEIRKNENFESKNYPELKYVLEID</sequence>
<proteinExistence type="predicted"/>
<feature type="compositionally biased region" description="Basic and acidic residues" evidence="1">
    <location>
        <begin position="106"/>
        <end position="125"/>
    </location>
</feature>
<feature type="compositionally biased region" description="Basic and acidic residues" evidence="1">
    <location>
        <begin position="68"/>
        <end position="78"/>
    </location>
</feature>
<evidence type="ECO:0008006" key="5">
    <source>
        <dbReference type="Google" id="ProtNLM"/>
    </source>
</evidence>
<reference evidence="3 4" key="1">
    <citation type="submission" date="2018-05" db="EMBL/GenBank/DDBJ databases">
        <title>Annotation of the Mycoplasma phocidae genome.</title>
        <authorList>
            <person name="Brown D.R."/>
            <person name="Kutish G.F."/>
            <person name="Frasca S.Jr."/>
        </authorList>
    </citation>
    <scope>NUCLEOTIDE SEQUENCE [LARGE SCALE GENOMIC DNA]</scope>
    <source>
        <strain evidence="3 4">105</strain>
    </source>
</reference>
<dbReference type="RefSeq" id="WP_114190962.1">
    <property type="nucleotide sequence ID" value="NZ_CP029295.1"/>
</dbReference>
<gene>
    <name evidence="3" type="ORF">DA803_02010</name>
</gene>
<evidence type="ECO:0000256" key="1">
    <source>
        <dbReference type="SAM" id="MobiDB-lite"/>
    </source>
</evidence>
<keyword evidence="4" id="KW-1185">Reference proteome</keyword>
<evidence type="ECO:0000256" key="2">
    <source>
        <dbReference type="SAM" id="SignalP"/>
    </source>
</evidence>
<keyword evidence="2" id="KW-0732">Signal</keyword>
<name>A0A2Z5ISQ4_9BACT</name>
<dbReference type="PROSITE" id="PS51257">
    <property type="entry name" value="PROKAR_LIPOPROTEIN"/>
    <property type="match status" value="1"/>
</dbReference>
<feature type="compositionally biased region" description="Low complexity" evidence="1">
    <location>
        <begin position="126"/>
        <end position="137"/>
    </location>
</feature>
<dbReference type="KEGG" id="mpho:DA803_02010"/>
<evidence type="ECO:0000313" key="4">
    <source>
        <dbReference type="Proteomes" id="UP000252477"/>
    </source>
</evidence>
<feature type="region of interest" description="Disordered" evidence="1">
    <location>
        <begin position="29"/>
        <end position="150"/>
    </location>
</feature>
<evidence type="ECO:0000313" key="3">
    <source>
        <dbReference type="EMBL" id="AXE60858.1"/>
    </source>
</evidence>
<dbReference type="Proteomes" id="UP000252477">
    <property type="component" value="Chromosome"/>
</dbReference>
<protein>
    <recommendedName>
        <fullName evidence="5">Lipoprotein</fullName>
    </recommendedName>
</protein>
<dbReference type="AlphaFoldDB" id="A0A2Z5ISQ4"/>
<dbReference type="EMBL" id="CP029295">
    <property type="protein sequence ID" value="AXE60858.1"/>
    <property type="molecule type" value="Genomic_DNA"/>
</dbReference>
<feature type="compositionally biased region" description="Basic and acidic residues" evidence="1">
    <location>
        <begin position="138"/>
        <end position="150"/>
    </location>
</feature>
<feature type="signal peptide" evidence="2">
    <location>
        <begin position="1"/>
        <end position="23"/>
    </location>
</feature>
<feature type="compositionally biased region" description="Basic and acidic residues" evidence="1">
    <location>
        <begin position="87"/>
        <end position="99"/>
    </location>
</feature>
<organism evidence="3 4">
    <name type="scientific">[Mycoplasma] phocae</name>
    <dbReference type="NCBI Taxonomy" id="142651"/>
    <lineage>
        <taxon>Bacteria</taxon>
        <taxon>Bacillati</taxon>
        <taxon>Mycoplasmatota</taxon>
        <taxon>Mycoplasmoidales</taxon>
        <taxon>Metamycoplasmataceae</taxon>
        <taxon>Metamycoplasma</taxon>
    </lineage>
</organism>